<dbReference type="InterPro" id="IPR025857">
    <property type="entry name" value="MacB_PCD"/>
</dbReference>
<keyword evidence="4 8" id="KW-0812">Transmembrane</keyword>
<feature type="transmembrane region" description="Helical" evidence="8">
    <location>
        <begin position="419"/>
        <end position="443"/>
    </location>
</feature>
<feature type="region of interest" description="Disordered" evidence="7">
    <location>
        <begin position="137"/>
        <end position="188"/>
    </location>
</feature>
<evidence type="ECO:0000256" key="8">
    <source>
        <dbReference type="SAM" id="Phobius"/>
    </source>
</evidence>
<dbReference type="PANTHER" id="PTHR30489">
    <property type="entry name" value="LIPOPROTEIN-RELEASING SYSTEM TRANSMEMBRANE PROTEIN LOLE"/>
    <property type="match status" value="1"/>
</dbReference>
<dbReference type="PANTHER" id="PTHR30489:SF0">
    <property type="entry name" value="LIPOPROTEIN-RELEASING SYSTEM TRANSMEMBRANE PROTEIN LOLE"/>
    <property type="match status" value="1"/>
</dbReference>
<evidence type="ECO:0000313" key="12">
    <source>
        <dbReference type="Proteomes" id="UP000238701"/>
    </source>
</evidence>
<evidence type="ECO:0000256" key="3">
    <source>
        <dbReference type="ARBA" id="ARBA00022475"/>
    </source>
</evidence>
<feature type="domain" description="MacB-like periplasmic core" evidence="10">
    <location>
        <begin position="25"/>
        <end position="137"/>
    </location>
</feature>
<feature type="domain" description="ABC3 transporter permease C-terminal" evidence="9">
    <location>
        <begin position="328"/>
        <end position="451"/>
    </location>
</feature>
<feature type="transmembrane region" description="Helical" evidence="8">
    <location>
        <begin position="324"/>
        <end position="350"/>
    </location>
</feature>
<keyword evidence="6 8" id="KW-0472">Membrane</keyword>
<feature type="transmembrane region" description="Helical" evidence="8">
    <location>
        <begin position="20"/>
        <end position="45"/>
    </location>
</feature>
<evidence type="ECO:0000256" key="5">
    <source>
        <dbReference type="ARBA" id="ARBA00022989"/>
    </source>
</evidence>
<dbReference type="GO" id="GO:0044874">
    <property type="term" value="P:lipoprotein localization to outer membrane"/>
    <property type="evidence" value="ECO:0007669"/>
    <property type="project" value="TreeGrafter"/>
</dbReference>
<keyword evidence="5 8" id="KW-1133">Transmembrane helix</keyword>
<evidence type="ECO:0000256" key="6">
    <source>
        <dbReference type="ARBA" id="ARBA00023136"/>
    </source>
</evidence>
<comment type="subcellular location">
    <subcellularLocation>
        <location evidence="1">Cell membrane</location>
        <topology evidence="1">Multi-pass membrane protein</topology>
    </subcellularLocation>
</comment>
<accession>A0A2U3KZW2</accession>
<dbReference type="InterPro" id="IPR003838">
    <property type="entry name" value="ABC3_permease_C"/>
</dbReference>
<dbReference type="AlphaFoldDB" id="A0A2U3KZW2"/>
<reference evidence="12" key="1">
    <citation type="submission" date="2018-02" db="EMBL/GenBank/DDBJ databases">
        <authorList>
            <person name="Hausmann B."/>
        </authorList>
    </citation>
    <scope>NUCLEOTIDE SEQUENCE [LARGE SCALE GENOMIC DNA]</scope>
    <source>
        <strain evidence="12">Peat soil MAG SbA1</strain>
    </source>
</reference>
<keyword evidence="11" id="KW-0449">Lipoprotein</keyword>
<dbReference type="GO" id="GO:0098797">
    <property type="term" value="C:plasma membrane protein complex"/>
    <property type="evidence" value="ECO:0007669"/>
    <property type="project" value="TreeGrafter"/>
</dbReference>
<sequence>MRFELFIASRYLRAKRRQAFIGIITAISIAGVAAGVASLVIALAINNGFRQDLQQRLLGSTSHISLLRIADDGIKGWPALMDRLAKQPHVVAAAPAIFEQVLISRGPRARGAVLKGMIPRYERRVGDLLTTVKEGSAEALEDNGENSHGSQNRRDPSAGSGQAMGHPAEEKSDRADEASAAPQSPDSLEAVEQRVAAMPPIVLGQDMADNLGATVGSIVLVTSPQGELTPFGMVPKYSRFRVVGIFNSGFYDYDSAWAFARLSDAQQLFGLGDLISVIEFKVDDIYRADVISHELEDAAGKGFMATNWMEQNKALFRALRLERVVTFITIGLIVFVAALNILISLIMMVMEKTKDIAVLMSMGTRQSQVRNVFMAQGVLIGVIGTALGLVLGYALSYAAGHYHIISLSPEVYSIDYVPFAARAVDGVIVALVAVGISFVATLYPSWSASRILPAEALRYE</sequence>
<name>A0A2U3KZW2_9BACT</name>
<feature type="compositionally biased region" description="Basic and acidic residues" evidence="7">
    <location>
        <begin position="167"/>
        <end position="177"/>
    </location>
</feature>
<dbReference type="Proteomes" id="UP000238701">
    <property type="component" value="Unassembled WGS sequence"/>
</dbReference>
<comment type="similarity">
    <text evidence="2">Belongs to the ABC-4 integral membrane protein family. LolC/E subfamily.</text>
</comment>
<organism evidence="11 12">
    <name type="scientific">Candidatus Sulfotelmatobacter kueseliae</name>
    <dbReference type="NCBI Taxonomy" id="2042962"/>
    <lineage>
        <taxon>Bacteria</taxon>
        <taxon>Pseudomonadati</taxon>
        <taxon>Acidobacteriota</taxon>
        <taxon>Terriglobia</taxon>
        <taxon>Terriglobales</taxon>
        <taxon>Candidatus Korobacteraceae</taxon>
        <taxon>Candidatus Sulfotelmatobacter</taxon>
    </lineage>
</organism>
<evidence type="ECO:0000259" key="9">
    <source>
        <dbReference type="Pfam" id="PF02687"/>
    </source>
</evidence>
<feature type="transmembrane region" description="Helical" evidence="8">
    <location>
        <begin position="371"/>
        <end position="399"/>
    </location>
</feature>
<dbReference type="Pfam" id="PF02687">
    <property type="entry name" value="FtsX"/>
    <property type="match status" value="1"/>
</dbReference>
<proteinExistence type="inferred from homology"/>
<protein>
    <submittedName>
        <fullName evidence="11">Lipoprotein releasing system, transmembrane protein, LolC/E family</fullName>
    </submittedName>
</protein>
<evidence type="ECO:0000256" key="1">
    <source>
        <dbReference type="ARBA" id="ARBA00004651"/>
    </source>
</evidence>
<evidence type="ECO:0000256" key="2">
    <source>
        <dbReference type="ARBA" id="ARBA00005236"/>
    </source>
</evidence>
<evidence type="ECO:0000313" key="11">
    <source>
        <dbReference type="EMBL" id="SPF45163.1"/>
    </source>
</evidence>
<gene>
    <name evidence="11" type="ORF">SBA1_560031</name>
</gene>
<evidence type="ECO:0000256" key="7">
    <source>
        <dbReference type="SAM" id="MobiDB-lite"/>
    </source>
</evidence>
<keyword evidence="3" id="KW-1003">Cell membrane</keyword>
<evidence type="ECO:0000259" key="10">
    <source>
        <dbReference type="Pfam" id="PF12704"/>
    </source>
</evidence>
<dbReference type="Pfam" id="PF12704">
    <property type="entry name" value="MacB_PCD"/>
    <property type="match status" value="1"/>
</dbReference>
<dbReference type="InterPro" id="IPR051447">
    <property type="entry name" value="Lipoprotein-release_system"/>
</dbReference>
<evidence type="ECO:0000256" key="4">
    <source>
        <dbReference type="ARBA" id="ARBA00022692"/>
    </source>
</evidence>
<dbReference type="EMBL" id="OMOD01000151">
    <property type="protein sequence ID" value="SPF45163.1"/>
    <property type="molecule type" value="Genomic_DNA"/>
</dbReference>